<gene>
    <name evidence="3" type="ORF">JEOSCH030_00546</name>
</gene>
<feature type="compositionally biased region" description="Basic and acidic residues" evidence="1">
    <location>
        <begin position="21"/>
        <end position="35"/>
    </location>
</feature>
<dbReference type="Proteomes" id="UP000521032">
    <property type="component" value="Unassembled WGS sequence"/>
</dbReference>
<feature type="region of interest" description="Disordered" evidence="1">
    <location>
        <begin position="21"/>
        <end position="79"/>
    </location>
</feature>
<keyword evidence="2" id="KW-0732">Signal</keyword>
<organism evidence="3 4">
    <name type="scientific">Phocicoccus schoeneichii</name>
    <dbReference type="NCBI Taxonomy" id="1812261"/>
    <lineage>
        <taxon>Bacteria</taxon>
        <taxon>Bacillati</taxon>
        <taxon>Bacillota</taxon>
        <taxon>Bacilli</taxon>
        <taxon>Bacillales</taxon>
        <taxon>Salinicoccaceae</taxon>
        <taxon>Phocicoccus</taxon>
    </lineage>
</organism>
<dbReference type="RefSeq" id="WP_186085730.1">
    <property type="nucleotide sequence ID" value="NZ_BMDB01000002.1"/>
</dbReference>
<dbReference type="SUPFAM" id="SSF160704">
    <property type="entry name" value="YehR-like"/>
    <property type="match status" value="2"/>
</dbReference>
<feature type="chain" id="PRO_5038336444" description="Lipoprotein" evidence="2">
    <location>
        <begin position="21"/>
        <end position="341"/>
    </location>
</feature>
<dbReference type="EMBL" id="CAJEWE010000007">
    <property type="protein sequence ID" value="CAD2073736.1"/>
    <property type="molecule type" value="Genomic_DNA"/>
</dbReference>
<feature type="compositionally biased region" description="Acidic residues" evidence="1">
    <location>
        <begin position="36"/>
        <end position="61"/>
    </location>
</feature>
<evidence type="ECO:0000313" key="3">
    <source>
        <dbReference type="EMBL" id="CAD2073736.1"/>
    </source>
</evidence>
<evidence type="ECO:0000256" key="2">
    <source>
        <dbReference type="SAM" id="SignalP"/>
    </source>
</evidence>
<evidence type="ECO:0000313" key="4">
    <source>
        <dbReference type="Proteomes" id="UP000521032"/>
    </source>
</evidence>
<dbReference type="Pfam" id="PF06998">
    <property type="entry name" value="DUF1307"/>
    <property type="match status" value="2"/>
</dbReference>
<proteinExistence type="predicted"/>
<dbReference type="InterPro" id="IPR036699">
    <property type="entry name" value="YehR-like_sf"/>
</dbReference>
<dbReference type="PROSITE" id="PS51257">
    <property type="entry name" value="PROKAR_LIPOPROTEIN"/>
    <property type="match status" value="1"/>
</dbReference>
<evidence type="ECO:0008006" key="5">
    <source>
        <dbReference type="Google" id="ProtNLM"/>
    </source>
</evidence>
<feature type="signal peptide" evidence="2">
    <location>
        <begin position="1"/>
        <end position="20"/>
    </location>
</feature>
<protein>
    <recommendedName>
        <fullName evidence="5">Lipoprotein</fullName>
    </recommendedName>
</protein>
<dbReference type="InterPro" id="IPR009736">
    <property type="entry name" value="DUF1307"/>
</dbReference>
<reference evidence="3 4" key="1">
    <citation type="submission" date="2020-07" db="EMBL/GenBank/DDBJ databases">
        <authorList>
            <person name="Criscuolo A."/>
        </authorList>
    </citation>
    <scope>NUCLEOTIDE SEQUENCE [LARGE SCALE GENOMIC DNA]</scope>
    <source>
        <strain evidence="4">CIP 111030</strain>
    </source>
</reference>
<accession>A0A6V7R8X8</accession>
<keyword evidence="4" id="KW-1185">Reference proteome</keyword>
<comment type="caution">
    <text evidence="3">The sequence shown here is derived from an EMBL/GenBank/DDBJ whole genome shotgun (WGS) entry which is preliminary data.</text>
</comment>
<name>A0A6V7R8X8_9BACL</name>
<evidence type="ECO:0000256" key="1">
    <source>
        <dbReference type="SAM" id="MobiDB-lite"/>
    </source>
</evidence>
<dbReference type="Gene3D" id="3.30.1830.10">
    <property type="entry name" value="YehR-like"/>
    <property type="match status" value="2"/>
</dbReference>
<dbReference type="AlphaFoldDB" id="A0A6V7R8X8"/>
<sequence>MRKFWMVLLSLSFITLVACSNEDKNTDTAEKSTDEKTEEVEKEETTETEEESSESEDEATEKEENSKTTAKSLYDESKATTNIMKKEATSLKSSIEMKHADDVLLEQTQITEGEYSTLGVENEEEARAKIKEIGDEEKYKDQEGVEYKVEYTDNTFIETFKVDYTVADLGVVSSLPEGTNSESQFVSYQLSVDNFKKQGYYVEGEQTTEVFRGEKEGYVYEVSILQDGKNKVLKQTTFNEQTYASLDLADKAAAEERFKDTVKGYEELSKEDGVNFDMKFEEDKFTVDGVIDYEKITDLDKVLTAMGIDPSNGQAKEEARNYTVTANGLLSNGLQHIETKK</sequence>